<sequence length="97" mass="10794">MERTVATQVARLRELGFGSLPIPLPCSRLGGIQLYRFTSDNHIDTVVVSVESFTVASRMENRLASSDPLAENYAVWSRCGDVETVVDALLDRFYPSE</sequence>
<dbReference type="Proteomes" id="UP000199051">
    <property type="component" value="Unassembled WGS sequence"/>
</dbReference>
<gene>
    <name evidence="1" type="ORF">SAMN04487818_1276</name>
</gene>
<keyword evidence="2" id="KW-1185">Reference proteome</keyword>
<dbReference type="AlphaFoldDB" id="A0A1H9XT79"/>
<evidence type="ECO:0000313" key="2">
    <source>
        <dbReference type="Proteomes" id="UP000199051"/>
    </source>
</evidence>
<dbReference type="STRING" id="155974.SAMN04487818_1276"/>
<name>A0A1H9XT79_9PSEU</name>
<accession>A0A1H9XT79</accession>
<reference evidence="2" key="1">
    <citation type="submission" date="2016-10" db="EMBL/GenBank/DDBJ databases">
        <authorList>
            <person name="Varghese N."/>
            <person name="Submissions S."/>
        </authorList>
    </citation>
    <scope>NUCLEOTIDE SEQUENCE [LARGE SCALE GENOMIC DNA]</scope>
    <source>
        <strain evidence="2">DSM 44260</strain>
    </source>
</reference>
<evidence type="ECO:0000313" key="1">
    <source>
        <dbReference type="EMBL" id="SES49344.1"/>
    </source>
</evidence>
<dbReference type="EMBL" id="FOGI01000027">
    <property type="protein sequence ID" value="SES49344.1"/>
    <property type="molecule type" value="Genomic_DNA"/>
</dbReference>
<dbReference type="RefSeq" id="WP_092787338.1">
    <property type="nucleotide sequence ID" value="NZ_FOGI01000027.1"/>
</dbReference>
<evidence type="ECO:0008006" key="3">
    <source>
        <dbReference type="Google" id="ProtNLM"/>
    </source>
</evidence>
<proteinExistence type="predicted"/>
<organism evidence="1 2">
    <name type="scientific">Actinokineospora terrae</name>
    <dbReference type="NCBI Taxonomy" id="155974"/>
    <lineage>
        <taxon>Bacteria</taxon>
        <taxon>Bacillati</taxon>
        <taxon>Actinomycetota</taxon>
        <taxon>Actinomycetes</taxon>
        <taxon>Pseudonocardiales</taxon>
        <taxon>Pseudonocardiaceae</taxon>
        <taxon>Actinokineospora</taxon>
    </lineage>
</organism>
<protein>
    <recommendedName>
        <fullName evidence="3">DUF5753 domain-containing protein</fullName>
    </recommendedName>
</protein>